<reference evidence="1 2" key="1">
    <citation type="submission" date="2014-04" db="EMBL/GenBank/DDBJ databases">
        <authorList>
            <consortium name="DOE Joint Genome Institute"/>
            <person name="Kuo A."/>
            <person name="Kohler A."/>
            <person name="Jargeat P."/>
            <person name="Nagy L.G."/>
            <person name="Floudas D."/>
            <person name="Copeland A."/>
            <person name="Barry K.W."/>
            <person name="Cichocki N."/>
            <person name="Veneault-Fourrey C."/>
            <person name="LaButti K."/>
            <person name="Lindquist E.A."/>
            <person name="Lipzen A."/>
            <person name="Lundell T."/>
            <person name="Morin E."/>
            <person name="Murat C."/>
            <person name="Sun H."/>
            <person name="Tunlid A."/>
            <person name="Henrissat B."/>
            <person name="Grigoriev I.V."/>
            <person name="Hibbett D.S."/>
            <person name="Martin F."/>
            <person name="Nordberg H.P."/>
            <person name="Cantor M.N."/>
            <person name="Hua S.X."/>
        </authorList>
    </citation>
    <scope>NUCLEOTIDE SEQUENCE [LARGE SCALE GENOMIC DNA]</scope>
    <source>
        <strain evidence="1 2">Ve08.2h10</strain>
    </source>
</reference>
<sequence>MGINHLVSTPACPVYSPETKVSQAPYETKRSLVELAFGLAGGPHVSTKQICNCLSAKR</sequence>
<evidence type="ECO:0000313" key="2">
    <source>
        <dbReference type="Proteomes" id="UP000054538"/>
    </source>
</evidence>
<evidence type="ECO:0000313" key="1">
    <source>
        <dbReference type="EMBL" id="KIK80322.1"/>
    </source>
</evidence>
<proteinExistence type="predicted"/>
<dbReference type="AlphaFoldDB" id="A0A0D0CBV4"/>
<organism evidence="1 2">
    <name type="scientific">Paxillus rubicundulus Ve08.2h10</name>
    <dbReference type="NCBI Taxonomy" id="930991"/>
    <lineage>
        <taxon>Eukaryota</taxon>
        <taxon>Fungi</taxon>
        <taxon>Dikarya</taxon>
        <taxon>Basidiomycota</taxon>
        <taxon>Agaricomycotina</taxon>
        <taxon>Agaricomycetes</taxon>
        <taxon>Agaricomycetidae</taxon>
        <taxon>Boletales</taxon>
        <taxon>Paxilineae</taxon>
        <taxon>Paxillaceae</taxon>
        <taxon>Paxillus</taxon>
    </lineage>
</organism>
<protein>
    <submittedName>
        <fullName evidence="1">Uncharacterized protein</fullName>
    </submittedName>
</protein>
<gene>
    <name evidence="1" type="ORF">PAXRUDRAFT_240744</name>
</gene>
<dbReference type="Proteomes" id="UP000054538">
    <property type="component" value="Unassembled WGS sequence"/>
</dbReference>
<dbReference type="EMBL" id="KN826047">
    <property type="protein sequence ID" value="KIK80322.1"/>
    <property type="molecule type" value="Genomic_DNA"/>
</dbReference>
<keyword evidence="2" id="KW-1185">Reference proteome</keyword>
<dbReference type="InParanoid" id="A0A0D0CBV4"/>
<accession>A0A0D0CBV4</accession>
<name>A0A0D0CBV4_9AGAM</name>
<dbReference type="HOGENOM" id="CLU_2979720_0_0_1"/>
<reference evidence="2" key="2">
    <citation type="submission" date="2015-01" db="EMBL/GenBank/DDBJ databases">
        <title>Evolutionary Origins and Diversification of the Mycorrhizal Mutualists.</title>
        <authorList>
            <consortium name="DOE Joint Genome Institute"/>
            <consortium name="Mycorrhizal Genomics Consortium"/>
            <person name="Kohler A."/>
            <person name="Kuo A."/>
            <person name="Nagy L.G."/>
            <person name="Floudas D."/>
            <person name="Copeland A."/>
            <person name="Barry K.W."/>
            <person name="Cichocki N."/>
            <person name="Veneault-Fourrey C."/>
            <person name="LaButti K."/>
            <person name="Lindquist E.A."/>
            <person name="Lipzen A."/>
            <person name="Lundell T."/>
            <person name="Morin E."/>
            <person name="Murat C."/>
            <person name="Riley R."/>
            <person name="Ohm R."/>
            <person name="Sun H."/>
            <person name="Tunlid A."/>
            <person name="Henrissat B."/>
            <person name="Grigoriev I.V."/>
            <person name="Hibbett D.S."/>
            <person name="Martin F."/>
        </authorList>
    </citation>
    <scope>NUCLEOTIDE SEQUENCE [LARGE SCALE GENOMIC DNA]</scope>
    <source>
        <strain evidence="2">Ve08.2h10</strain>
    </source>
</reference>